<keyword evidence="4" id="KW-1185">Reference proteome</keyword>
<protein>
    <submittedName>
        <fullName evidence="3">Outer membrane beta-barrel protein</fullName>
    </submittedName>
</protein>
<comment type="caution">
    <text evidence="3">The sequence shown here is derived from an EMBL/GenBank/DDBJ whole genome shotgun (WGS) entry which is preliminary data.</text>
</comment>
<feature type="signal peptide" evidence="2">
    <location>
        <begin position="1"/>
        <end position="24"/>
    </location>
</feature>
<dbReference type="EMBL" id="JAXIVU010000008">
    <property type="protein sequence ID" value="MDY7219424.1"/>
    <property type="molecule type" value="Genomic_DNA"/>
</dbReference>
<feature type="region of interest" description="Disordered" evidence="1">
    <location>
        <begin position="248"/>
        <end position="269"/>
    </location>
</feature>
<feature type="chain" id="PRO_5046158521" evidence="2">
    <location>
        <begin position="25"/>
        <end position="402"/>
    </location>
</feature>
<gene>
    <name evidence="3" type="ORF">TOI97_07570</name>
</gene>
<evidence type="ECO:0000313" key="3">
    <source>
        <dbReference type="EMBL" id="MDY7219424.1"/>
    </source>
</evidence>
<reference evidence="3 4" key="1">
    <citation type="submission" date="2023-12" db="EMBL/GenBank/DDBJ databases">
        <title>Denitrificimonas halotolerans sp. nov.,a novel species isolated from landfill leachate.</title>
        <authorList>
            <person name="Wang S."/>
        </authorList>
    </citation>
    <scope>NUCLEOTIDE SEQUENCE [LARGE SCALE GENOMIC DNA]</scope>
    <source>
        <strain evidence="3 4">JX-1</strain>
    </source>
</reference>
<organism evidence="3 4">
    <name type="scientific">Denitrificimonas halotolerans</name>
    <dbReference type="NCBI Taxonomy" id="3098930"/>
    <lineage>
        <taxon>Bacteria</taxon>
        <taxon>Pseudomonadati</taxon>
        <taxon>Pseudomonadota</taxon>
        <taxon>Gammaproteobacteria</taxon>
        <taxon>Pseudomonadales</taxon>
        <taxon>Pseudomonadaceae</taxon>
        <taxon>Denitrificimonas</taxon>
    </lineage>
</organism>
<dbReference type="InterPro" id="IPR018759">
    <property type="entry name" value="BBP2_2"/>
</dbReference>
<name>A0ABU5GRK5_9GAMM</name>
<keyword evidence="2" id="KW-0732">Signal</keyword>
<accession>A0ABU5GRK5</accession>
<dbReference type="RefSeq" id="WP_321553515.1">
    <property type="nucleotide sequence ID" value="NZ_JAXIVU010000008.1"/>
</dbReference>
<dbReference type="Pfam" id="PF10082">
    <property type="entry name" value="BBP2_2"/>
    <property type="match status" value="1"/>
</dbReference>
<evidence type="ECO:0000313" key="4">
    <source>
        <dbReference type="Proteomes" id="UP001294570"/>
    </source>
</evidence>
<feature type="compositionally biased region" description="Basic and acidic residues" evidence="1">
    <location>
        <begin position="251"/>
        <end position="260"/>
    </location>
</feature>
<dbReference type="SUPFAM" id="SSF56935">
    <property type="entry name" value="Porins"/>
    <property type="match status" value="1"/>
</dbReference>
<proteinExistence type="predicted"/>
<sequence length="402" mass="45482">MRMKLTQLAVVVAAAAGVSTSAFAIDPQSIRVSDGLMFTPTLGFEHGHDDNLHATDKKRKSTDYTIIEPSFALNLDRAKSAHELKYRLKSYNFHSAKDNSYIDHHFTGKTGYEFNSRNRLVLNAGYHTLESTSSDNIINASGKYKNDKWDTKNIGGVYTFGARTARTQVELGADYSELRYDDKRNKGSDRDATAGRITGYYAIAPKTKLLLEGRYTDYDYKKDSNRDSKNKALLAGVTWEATAKTTGSVKIGREKKDPDRGSSSSTSMWEAGVDWSPRTYSTFSLKTRRGYDEGNTYSAFDPDLGLDTDHVTSSIKTVDTSLGWKHYWTDRLYSNASYRRIDRDYQSTKREDEIDQYGLALTYELRRWLDVGVGYTRRENDSNVASRDYKRNVYGLTISASL</sequence>
<evidence type="ECO:0000256" key="1">
    <source>
        <dbReference type="SAM" id="MobiDB-lite"/>
    </source>
</evidence>
<dbReference type="Proteomes" id="UP001294570">
    <property type="component" value="Unassembled WGS sequence"/>
</dbReference>
<evidence type="ECO:0000256" key="2">
    <source>
        <dbReference type="SAM" id="SignalP"/>
    </source>
</evidence>